<feature type="domain" description="DNA methylase N-4/N-6" evidence="6">
    <location>
        <begin position="119"/>
        <end position="471"/>
    </location>
</feature>
<organism evidence="8 9">
    <name type="scientific">Brachybacterium saurashtrense</name>
    <dbReference type="NCBI Taxonomy" id="556288"/>
    <lineage>
        <taxon>Bacteria</taxon>
        <taxon>Bacillati</taxon>
        <taxon>Actinomycetota</taxon>
        <taxon>Actinomycetes</taxon>
        <taxon>Micrococcales</taxon>
        <taxon>Dermabacteraceae</taxon>
        <taxon>Brachybacterium</taxon>
    </lineage>
</organism>
<dbReference type="PRINTS" id="PR00506">
    <property type="entry name" value="D21N6MTFRASE"/>
</dbReference>
<dbReference type="InterPro" id="IPR002295">
    <property type="entry name" value="N4/N6-MTase_EcoPI_Mod-like"/>
</dbReference>
<dbReference type="EMBL" id="CP031356">
    <property type="protein sequence ID" value="AXK47087.1"/>
    <property type="molecule type" value="Genomic_DNA"/>
</dbReference>
<evidence type="ECO:0000259" key="6">
    <source>
        <dbReference type="Pfam" id="PF01555"/>
    </source>
</evidence>
<evidence type="ECO:0000256" key="4">
    <source>
        <dbReference type="ARBA" id="ARBA00022691"/>
    </source>
</evidence>
<protein>
    <submittedName>
        <fullName evidence="8">Site-specific DNA-methyltransferase</fullName>
    </submittedName>
</protein>
<evidence type="ECO:0000256" key="5">
    <source>
        <dbReference type="SAM" id="MobiDB-lite"/>
    </source>
</evidence>
<dbReference type="Pfam" id="PF01555">
    <property type="entry name" value="N6_N4_Mtase"/>
    <property type="match status" value="1"/>
</dbReference>
<dbReference type="Proteomes" id="UP000254236">
    <property type="component" value="Chromosome"/>
</dbReference>
<name>A0ABN5MV06_9MICO</name>
<keyword evidence="2" id="KW-0489">Methyltransferase</keyword>
<comment type="similarity">
    <text evidence="1">Belongs to the N(4)/N(6)-methyltransferase family.</text>
</comment>
<keyword evidence="4" id="KW-0949">S-adenosyl-L-methionine</keyword>
<proteinExistence type="inferred from homology"/>
<reference evidence="8 9" key="1">
    <citation type="submission" date="2018-07" db="EMBL/GenBank/DDBJ databases">
        <title>Brachybacterium saurashtrense DSM 23186 genome sequence.</title>
        <authorList>
            <person name="Guo L."/>
        </authorList>
    </citation>
    <scope>NUCLEOTIDE SEQUENCE [LARGE SCALE GENOMIC DNA]</scope>
    <source>
        <strain evidence="8 9">DSM 23186</strain>
    </source>
</reference>
<sequence>MLENGQRSRAAAAEKEAAVPKKPHGRLELTWMGKDLALIPHEDGKYDYAWVDPSDPRVTEVRTLEETATVGQAASLLDGDGHMTAAGSDDNLLIVGDSGDALRSLGTIPEYRNRYEGQVKLVYIDPPFNTGKVFSRYSDQMEHSVWLTFMRDRIRDIKPLMAPDASIWVHLDDEEVHRMRALLDEEFGAENFVSEVAWQKAVTPRNNVRERLSAAHDYILVYRIGSGWLPKRLDESSVTDRRYKSPDGDPMPWRDHPIDSPGAVTHQGMVYAIQHPITGRLMYTKQGRSWGHEQSWLLEQMSEYAPYELRDIDDAEERARICGISASEVRQGVKAIMLAVPLEEAAKMAQERYDAGNWPIIYLTRKGQGKSGIQAKAYPNTQKKSAATMWFASEVGANIAGKSEVGDLFPDIAPFDTPKPERLLERILHIGSNPGDLVLDCFAGSGTTAAVAQKMGRRWVTVELLEETVETFIVPRLTKVIDGSDQGGISTRTDRVPAEGVELPDGMTALQAQTFNSALTKAAADVELEIDVASETARLARAAKKAGGSELSDEELAALARLAAKLAKTSETSIDVYAKALAPLRAATKTRNETTVRWSGGGGFTIARLGPSMYDVEDGPEGRTEVYLSQAATNGAWSAAVAAQLGYRRTADHPVFAGVKGRERLAVIDGVADEAVVRDLHARLAPGETVTVVAKAALEDSAALLRELAPGSTLRVAPAGLLQKGAVIR</sequence>
<evidence type="ECO:0000313" key="9">
    <source>
        <dbReference type="Proteomes" id="UP000254236"/>
    </source>
</evidence>
<evidence type="ECO:0000256" key="3">
    <source>
        <dbReference type="ARBA" id="ARBA00022679"/>
    </source>
</evidence>
<dbReference type="Gene3D" id="3.40.50.150">
    <property type="entry name" value="Vaccinia Virus protein VP39"/>
    <property type="match status" value="1"/>
</dbReference>
<dbReference type="InterPro" id="IPR002052">
    <property type="entry name" value="DNA_methylase_N6_adenine_CS"/>
</dbReference>
<dbReference type="InterPro" id="IPR029063">
    <property type="entry name" value="SAM-dependent_MTases_sf"/>
</dbReference>
<keyword evidence="3" id="KW-0808">Transferase</keyword>
<accession>A0ABN5MV06</accession>
<evidence type="ECO:0000313" key="7">
    <source>
        <dbReference type="EMBL" id="AXK47087.1"/>
    </source>
</evidence>
<feature type="region of interest" description="Disordered" evidence="5">
    <location>
        <begin position="1"/>
        <end position="23"/>
    </location>
</feature>
<dbReference type="InterPro" id="IPR002941">
    <property type="entry name" value="DNA_methylase_N4/N6"/>
</dbReference>
<dbReference type="SUPFAM" id="SSF53335">
    <property type="entry name" value="S-adenosyl-L-methionine-dependent methyltransferases"/>
    <property type="match status" value="1"/>
</dbReference>
<evidence type="ECO:0000256" key="1">
    <source>
        <dbReference type="ARBA" id="ARBA00006594"/>
    </source>
</evidence>
<gene>
    <name evidence="7" type="ORF">DWV08_00015</name>
    <name evidence="8" type="ORF">DWV08_16630</name>
</gene>
<dbReference type="PROSITE" id="PS00092">
    <property type="entry name" value="N6_MTASE"/>
    <property type="match status" value="1"/>
</dbReference>
<evidence type="ECO:0000313" key="8">
    <source>
        <dbReference type="EMBL" id="AXK47341.1"/>
    </source>
</evidence>
<dbReference type="EMBL" id="CP031356">
    <property type="protein sequence ID" value="AXK47341.1"/>
    <property type="molecule type" value="Genomic_DNA"/>
</dbReference>
<keyword evidence="9" id="KW-1185">Reference proteome</keyword>
<evidence type="ECO:0000256" key="2">
    <source>
        <dbReference type="ARBA" id="ARBA00022603"/>
    </source>
</evidence>